<dbReference type="InterPro" id="IPR029056">
    <property type="entry name" value="Ribokinase-like"/>
</dbReference>
<organism evidence="1 2">
    <name type="scientific">Cohnella herbarum</name>
    <dbReference type="NCBI Taxonomy" id="2728023"/>
    <lineage>
        <taxon>Bacteria</taxon>
        <taxon>Bacillati</taxon>
        <taxon>Bacillota</taxon>
        <taxon>Bacilli</taxon>
        <taxon>Bacillales</taxon>
        <taxon>Paenibacillaceae</taxon>
        <taxon>Cohnella</taxon>
    </lineage>
</organism>
<dbReference type="SUPFAM" id="SSF53613">
    <property type="entry name" value="Ribokinase-like"/>
    <property type="match status" value="1"/>
</dbReference>
<evidence type="ECO:0000313" key="1">
    <source>
        <dbReference type="EMBL" id="QJD86340.1"/>
    </source>
</evidence>
<dbReference type="Proteomes" id="UP000502248">
    <property type="component" value="Chromosome"/>
</dbReference>
<dbReference type="AlphaFoldDB" id="A0A7Z2VP03"/>
<dbReference type="EMBL" id="CP051680">
    <property type="protein sequence ID" value="QJD86340.1"/>
    <property type="molecule type" value="Genomic_DNA"/>
</dbReference>
<protein>
    <submittedName>
        <fullName evidence="1">Uncharacterized protein</fullName>
    </submittedName>
</protein>
<keyword evidence="2" id="KW-1185">Reference proteome</keyword>
<accession>A0A7Z2VP03</accession>
<reference evidence="1 2" key="1">
    <citation type="submission" date="2020-04" db="EMBL/GenBank/DDBJ databases">
        <title>Genome sequencing of novel species.</title>
        <authorList>
            <person name="Heo J."/>
            <person name="Kim S.-J."/>
            <person name="Kim J.-S."/>
            <person name="Hong S.-B."/>
            <person name="Kwon S.-W."/>
        </authorList>
    </citation>
    <scope>NUCLEOTIDE SEQUENCE [LARGE SCALE GENOMIC DNA]</scope>
    <source>
        <strain evidence="1 2">MFER-1</strain>
    </source>
</reference>
<dbReference type="KEGG" id="cheb:HH215_26360"/>
<name>A0A7Z2VP03_9BACL</name>
<sequence length="193" mass="21086">MSRIYVLQAPGIAVAAARMKADVNFLGAVDERTADWLSDNHVFLRERWMPGEVTVKQLQRLYHRLFPGDMLVMDGSLPDELIAKAASYARELGAKVIIGLKGTGISGRTFSEADALMAVGDFADILVHTPDARWSGNPGTIVALESGDNLEAWVGAMALCLMNGLSLERSRSFCERAAAFEGEFPWYDEVAYG</sequence>
<gene>
    <name evidence="1" type="ORF">HH215_26360</name>
</gene>
<evidence type="ECO:0000313" key="2">
    <source>
        <dbReference type="Proteomes" id="UP000502248"/>
    </source>
</evidence>
<proteinExistence type="predicted"/>
<dbReference type="RefSeq" id="WP_169282589.1">
    <property type="nucleotide sequence ID" value="NZ_CP051680.1"/>
</dbReference>